<dbReference type="GO" id="GO:0004476">
    <property type="term" value="F:mannose-6-phosphate isomerase activity"/>
    <property type="evidence" value="ECO:0007669"/>
    <property type="project" value="UniProtKB-UniRule"/>
</dbReference>
<accession>A0A9Q4H4T6</accession>
<feature type="domain" description="Phosphomannose isomerase type I catalytic" evidence="10">
    <location>
        <begin position="5"/>
        <end position="102"/>
    </location>
</feature>
<reference evidence="12" key="2">
    <citation type="submission" date="2022-09" db="EMBL/GenBank/DDBJ databases">
        <title>Aerococcus urinae taxonomy study.</title>
        <authorList>
            <person name="Christensen J."/>
            <person name="Senneby E."/>
        </authorList>
    </citation>
    <scope>NUCLEOTIDE SEQUENCE</scope>
    <source>
        <strain evidence="12">LUND-41-B12</strain>
    </source>
</reference>
<dbReference type="InterPro" id="IPR014628">
    <property type="entry name" value="Man6P_isomerase_Firm_short"/>
</dbReference>
<feature type="domain" description="Mannose-6-phosphate isomerase cupin" evidence="11">
    <location>
        <begin position="236"/>
        <end position="313"/>
    </location>
</feature>
<keyword evidence="14" id="KW-1185">Reference proteome</keyword>
<dbReference type="InterPro" id="IPR046457">
    <property type="entry name" value="PMI_typeI_cat"/>
</dbReference>
<name>A0A1E9PKH9_9LACT</name>
<evidence type="ECO:0000313" key="14">
    <source>
        <dbReference type="Proteomes" id="UP000250354"/>
    </source>
</evidence>
<proteinExistence type="inferred from homology"/>
<keyword evidence="4 7" id="KW-0479">Metal-binding</keyword>
<dbReference type="Pfam" id="PF20511">
    <property type="entry name" value="PMI_typeI_cat"/>
    <property type="match status" value="1"/>
</dbReference>
<dbReference type="Gene3D" id="2.60.120.10">
    <property type="entry name" value="Jelly Rolls"/>
    <property type="match status" value="2"/>
</dbReference>
<evidence type="ECO:0000256" key="5">
    <source>
        <dbReference type="ARBA" id="ARBA00022833"/>
    </source>
</evidence>
<evidence type="ECO:0000313" key="12">
    <source>
        <dbReference type="EMBL" id="MCY3088182.1"/>
    </source>
</evidence>
<evidence type="ECO:0000256" key="9">
    <source>
        <dbReference type="PIRSR" id="PIRSR036894-2"/>
    </source>
</evidence>
<dbReference type="EMBL" id="CP145132">
    <property type="protein sequence ID" value="WWC54528.1"/>
    <property type="molecule type" value="Genomic_DNA"/>
</dbReference>
<dbReference type="SUPFAM" id="SSF51182">
    <property type="entry name" value="RmlC-like cupins"/>
    <property type="match status" value="1"/>
</dbReference>
<dbReference type="EC" id="5.3.1.8" evidence="3 7"/>
<dbReference type="Proteomes" id="UP001069047">
    <property type="component" value="Unassembled WGS sequence"/>
</dbReference>
<feature type="binding site" evidence="8">
    <location>
        <position position="113"/>
    </location>
    <ligand>
        <name>Zn(2+)</name>
        <dbReference type="ChEBI" id="CHEBI:29105"/>
    </ligand>
</feature>
<dbReference type="InterPro" id="IPR014710">
    <property type="entry name" value="RmlC-like_jellyroll"/>
</dbReference>
<dbReference type="EMBL" id="JAOTMY010000006">
    <property type="protein sequence ID" value="MCY3088182.1"/>
    <property type="molecule type" value="Genomic_DNA"/>
</dbReference>
<organism evidence="12 15">
    <name type="scientific">Aerococcus mictus</name>
    <dbReference type="NCBI Taxonomy" id="2976810"/>
    <lineage>
        <taxon>Bacteria</taxon>
        <taxon>Bacillati</taxon>
        <taxon>Bacillota</taxon>
        <taxon>Bacilli</taxon>
        <taxon>Lactobacillales</taxon>
        <taxon>Aerococcaceae</taxon>
        <taxon>Aerococcus</taxon>
    </lineage>
</organism>
<dbReference type="InterPro" id="IPR049071">
    <property type="entry name" value="MPI_cupin_dom"/>
</dbReference>
<evidence type="ECO:0000256" key="6">
    <source>
        <dbReference type="ARBA" id="ARBA00023235"/>
    </source>
</evidence>
<reference evidence="13" key="3">
    <citation type="submission" date="2024-02" db="EMBL/GenBank/DDBJ databases">
        <authorList>
            <person name="Choi B."/>
        </authorList>
    </citation>
    <scope>NUCLEOTIDE SEQUENCE</scope>
    <source>
        <strain evidence="13">UMB1016</strain>
    </source>
</reference>
<protein>
    <recommendedName>
        <fullName evidence="3 7">Mannose-6-phosphate isomerase</fullName>
        <ecNumber evidence="3 7">5.3.1.8</ecNumber>
    </recommendedName>
</protein>
<evidence type="ECO:0000256" key="4">
    <source>
        <dbReference type="ARBA" id="ARBA00022723"/>
    </source>
</evidence>
<feature type="binding site" evidence="8">
    <location>
        <position position="96"/>
    </location>
    <ligand>
        <name>Zn(2+)</name>
        <dbReference type="ChEBI" id="CHEBI:29105"/>
    </ligand>
</feature>
<evidence type="ECO:0000313" key="13">
    <source>
        <dbReference type="EMBL" id="WWC54528.1"/>
    </source>
</evidence>
<evidence type="ECO:0000259" key="10">
    <source>
        <dbReference type="Pfam" id="PF20511"/>
    </source>
</evidence>
<evidence type="ECO:0000256" key="1">
    <source>
        <dbReference type="ARBA" id="ARBA00000757"/>
    </source>
</evidence>
<gene>
    <name evidence="12" type="primary">manA</name>
    <name evidence="13" type="ORF">DBT44_0009125</name>
    <name evidence="12" type="ORF">ODY61_08675</name>
</gene>
<dbReference type="PIRSF" id="PIRSF036894">
    <property type="entry name" value="PMI_Firm_short"/>
    <property type="match status" value="1"/>
</dbReference>
<keyword evidence="5 7" id="KW-0862">Zinc</keyword>
<dbReference type="NCBIfam" id="TIGR00218">
    <property type="entry name" value="manA"/>
    <property type="match status" value="1"/>
</dbReference>
<reference evidence="13 14" key="1">
    <citation type="journal article" date="2020" name="J. Bacteriol.">
        <title>Aerococcus urinae Isolated from Women with Lower Urinary Tract Symptoms: In Vitro Aggregation and Genome Analysis.</title>
        <authorList>
            <person name="Hilt E.E."/>
            <person name="Putonti C."/>
            <person name="Thomas-White K."/>
            <person name="Lewis A.L."/>
            <person name="Visick K.L."/>
            <person name="Gilbert N.M."/>
            <person name="Wolfe A.J."/>
        </authorList>
    </citation>
    <scope>NUCLEOTIDE SEQUENCE [LARGE SCALE GENOMIC DNA]</scope>
    <source>
        <strain evidence="13 14">UMB1016</strain>
    </source>
</reference>
<dbReference type="InterPro" id="IPR051804">
    <property type="entry name" value="Carb_Metab_Reg_Kinase/Isom"/>
</dbReference>
<accession>A0A1E9PKH9</accession>
<dbReference type="CDD" id="cd07010">
    <property type="entry name" value="cupin_PMI_type_I_N_bac"/>
    <property type="match status" value="1"/>
</dbReference>
<evidence type="ECO:0000256" key="2">
    <source>
        <dbReference type="ARBA" id="ARBA00010772"/>
    </source>
</evidence>
<keyword evidence="6 7" id="KW-0413">Isomerase</keyword>
<feature type="active site" evidence="9">
    <location>
        <position position="190"/>
    </location>
</feature>
<comment type="cofactor">
    <cofactor evidence="8">
        <name>Zn(2+)</name>
        <dbReference type="ChEBI" id="CHEBI:29105"/>
    </cofactor>
    <text evidence="8">Binds 1 zinc ion per subunit.</text>
</comment>
<dbReference type="InterPro" id="IPR001250">
    <property type="entry name" value="Man6P_Isoase-1"/>
</dbReference>
<dbReference type="GO" id="GO:0005975">
    <property type="term" value="P:carbohydrate metabolic process"/>
    <property type="evidence" value="ECO:0007669"/>
    <property type="project" value="UniProtKB-UniRule"/>
</dbReference>
<evidence type="ECO:0000256" key="8">
    <source>
        <dbReference type="PIRSR" id="PIRSR036894-1"/>
    </source>
</evidence>
<comment type="similarity">
    <text evidence="2 7">Belongs to the mannose-6-phosphate isomerase type 1 family.</text>
</comment>
<dbReference type="GO" id="GO:0008270">
    <property type="term" value="F:zinc ion binding"/>
    <property type="evidence" value="ECO:0007669"/>
    <property type="project" value="UniProtKB-UniRule"/>
</dbReference>
<feature type="binding site" evidence="8">
    <location>
        <position position="170"/>
    </location>
    <ligand>
        <name>Zn(2+)</name>
        <dbReference type="ChEBI" id="CHEBI:29105"/>
    </ligand>
</feature>
<dbReference type="InterPro" id="IPR011051">
    <property type="entry name" value="RmlC_Cupin_sf"/>
</dbReference>
<evidence type="ECO:0000259" key="11">
    <source>
        <dbReference type="Pfam" id="PF21621"/>
    </source>
</evidence>
<dbReference type="GeneID" id="86859118"/>
<evidence type="ECO:0000313" key="15">
    <source>
        <dbReference type="Proteomes" id="UP001069047"/>
    </source>
</evidence>
<evidence type="ECO:0000256" key="3">
    <source>
        <dbReference type="ARBA" id="ARBA00011956"/>
    </source>
</evidence>
<dbReference type="PANTHER" id="PTHR42742">
    <property type="entry name" value="TRANSCRIPTIONAL REPRESSOR MPRA"/>
    <property type="match status" value="1"/>
</dbReference>
<comment type="catalytic activity">
    <reaction evidence="1 7">
        <text>D-mannose 6-phosphate = D-fructose 6-phosphate</text>
        <dbReference type="Rhea" id="RHEA:12356"/>
        <dbReference type="ChEBI" id="CHEBI:58735"/>
        <dbReference type="ChEBI" id="CHEBI:61527"/>
        <dbReference type="EC" id="5.3.1.8"/>
    </reaction>
</comment>
<evidence type="ECO:0000256" key="7">
    <source>
        <dbReference type="PIRNR" id="PIRNR036894"/>
    </source>
</evidence>
<dbReference type="PANTHER" id="PTHR42742:SF3">
    <property type="entry name" value="FRUCTOKINASE"/>
    <property type="match status" value="1"/>
</dbReference>
<dbReference type="AlphaFoldDB" id="A0A1E9PKH9"/>
<sequence length="315" mass="35860">MDVIFLQAALHEKIWGGTKLRDDYHFDIPSETTGEAWVISAHPNGPATVIGGEFAGLTLQELYDKEPELFGRKEGGKFPLLVKIIDAKDDLSVQLHPNDAYALEHENELGKTESWYILAAEPGAQIVYGHNAQSRAEFEEMIKDHKWKELLHYVDVKPGEFYYVPAGTIHAIGKGITILETQQNSDTTYRVYDYDRKDKDGKLRDLHLKQSLDVAQVPHQDPELDEWEKKYGKSSIKHFVTGKDFAVYRWHVDGELKVDLPEDYYLATVVEGQGKLFVNDNGYSIKKGQSFILPYEVTEVRLEGQVELIVSHVVK</sequence>
<dbReference type="Proteomes" id="UP000250354">
    <property type="component" value="Chromosome"/>
</dbReference>
<dbReference type="Pfam" id="PF21621">
    <property type="entry name" value="MPI_cupin_dom"/>
    <property type="match status" value="1"/>
</dbReference>
<dbReference type="RefSeq" id="WP_013668684.1">
    <property type="nucleotide sequence ID" value="NZ_CAJHLJ010000011.1"/>
</dbReference>